<feature type="compositionally biased region" description="Polar residues" evidence="1">
    <location>
        <begin position="164"/>
        <end position="173"/>
    </location>
</feature>
<feature type="compositionally biased region" description="Acidic residues" evidence="1">
    <location>
        <begin position="122"/>
        <end position="146"/>
    </location>
</feature>
<dbReference type="KEGG" id="dtm:BJL86_1138"/>
<dbReference type="RefSeq" id="WP_067470689.1">
    <property type="nucleotide sequence ID" value="NZ_CP015961.1"/>
</dbReference>
<evidence type="ECO:0000313" key="2">
    <source>
        <dbReference type="EMBL" id="ANI91928.1"/>
    </source>
</evidence>
<dbReference type="InterPro" id="IPR008912">
    <property type="entry name" value="Uncharacterised_CoxE"/>
</dbReference>
<dbReference type="Proteomes" id="UP000186104">
    <property type="component" value="Chromosome"/>
</dbReference>
<evidence type="ECO:0000256" key="1">
    <source>
        <dbReference type="SAM" id="MobiDB-lite"/>
    </source>
</evidence>
<reference evidence="2 3" key="1">
    <citation type="submission" date="2016-06" db="EMBL/GenBank/DDBJ databases">
        <title>Complete genome sequence of a saline-alkali tolerant type strain Dietzia timorensis ID05-A0528T.</title>
        <authorList>
            <person name="Wu X."/>
        </authorList>
    </citation>
    <scope>NUCLEOTIDE SEQUENCE [LARGE SCALE GENOMIC DNA]</scope>
    <source>
        <strain evidence="2 3">ID05-A0528</strain>
    </source>
</reference>
<dbReference type="EMBL" id="CP015961">
    <property type="protein sequence ID" value="ANI91928.1"/>
    <property type="molecule type" value="Genomic_DNA"/>
</dbReference>
<feature type="compositionally biased region" description="Polar residues" evidence="1">
    <location>
        <begin position="89"/>
        <end position="101"/>
    </location>
</feature>
<proteinExistence type="predicted"/>
<name>A0A173LK92_9ACTN</name>
<dbReference type="AlphaFoldDB" id="A0A173LK92"/>
<dbReference type="PANTHER" id="PTHR39338:SF5">
    <property type="entry name" value="BLR6139 PROTEIN"/>
    <property type="match status" value="1"/>
</dbReference>
<protein>
    <recommendedName>
        <fullName evidence="4">VWA domain-containing protein</fullName>
    </recommendedName>
</protein>
<evidence type="ECO:0000313" key="3">
    <source>
        <dbReference type="Proteomes" id="UP000186104"/>
    </source>
</evidence>
<dbReference type="OrthoDB" id="5174525at2"/>
<organism evidence="2 3">
    <name type="scientific">Dietzia timorensis</name>
    <dbReference type="NCBI Taxonomy" id="499555"/>
    <lineage>
        <taxon>Bacteria</taxon>
        <taxon>Bacillati</taxon>
        <taxon>Actinomycetota</taxon>
        <taxon>Actinomycetes</taxon>
        <taxon>Mycobacteriales</taxon>
        <taxon>Dietziaceae</taxon>
        <taxon>Dietzia</taxon>
    </lineage>
</organism>
<evidence type="ECO:0008006" key="4">
    <source>
        <dbReference type="Google" id="ProtNLM"/>
    </source>
</evidence>
<dbReference type="PANTHER" id="PTHR39338">
    <property type="entry name" value="BLL5662 PROTEIN-RELATED"/>
    <property type="match status" value="1"/>
</dbReference>
<dbReference type="STRING" id="499555.BJL86_1138"/>
<feature type="region of interest" description="Disordered" evidence="1">
    <location>
        <begin position="83"/>
        <end position="173"/>
    </location>
</feature>
<keyword evidence="3" id="KW-1185">Reference proteome</keyword>
<dbReference type="Pfam" id="PF05762">
    <property type="entry name" value="VWA_CoxE"/>
    <property type="match status" value="1"/>
</dbReference>
<accession>A0A173LK92</accession>
<gene>
    <name evidence="2" type="ORF">BJL86_1138</name>
</gene>
<sequence>MEREILTFIEHLRSHGIRVSTAETLDSMRCAAVPGILANRERLHAALGAAIVTRLSQKQTFDAIFALFFGFARISAFSSEEATAGGSIDSDSNDIPGQEASTEPEHFDGTVDEEATGSPPTDGDDLTSLFDEDSLHEGVGLDDDDTAVGNISTPGDEIGLNADASGTGSAPQIQLDLTQSGGAEMPGALTPATGTAIDLELSNEEGRTLLSWLGSSASLEEPSDEDITELLETLPSSIAEHVQHLVDLHRAETVSENIAPGVVDEVAERERELLEESLRRLAKSLRGGLAQRRKASPNGRVHPALTTRRSLRFDGIPFQPVTVTRRHDRSRVIILADVSLSVRATARFTLHMVHSMHKAFGKPRTFAFVDELVEITTLFERHPLEHALGLVFGGDVLDTERNSDYGAVWRQLLAEGEHLNRRTSIVILGDGRSNGKDPATDALTEIARRVRRIVWLTPEPSYSWGLGACDLPEYAELCERVEVVRDLTGLERTAEKLALP</sequence>